<dbReference type="Gene3D" id="1.10.287.630">
    <property type="entry name" value="Helix hairpin bin"/>
    <property type="match status" value="1"/>
</dbReference>
<evidence type="ECO:0000256" key="6">
    <source>
        <dbReference type="ARBA" id="ARBA00023065"/>
    </source>
</evidence>
<evidence type="ECO:0000256" key="8">
    <source>
        <dbReference type="ARBA" id="ARBA00023286"/>
    </source>
</evidence>
<evidence type="ECO:0000256" key="5">
    <source>
        <dbReference type="ARBA" id="ARBA00022989"/>
    </source>
</evidence>
<evidence type="ECO:0000313" key="13">
    <source>
        <dbReference type="Proteomes" id="UP001188597"/>
    </source>
</evidence>
<dbReference type="SUPFAM" id="SSF51206">
    <property type="entry name" value="cAMP-binding domain-like"/>
    <property type="match status" value="1"/>
</dbReference>
<feature type="transmembrane region" description="Helical" evidence="10">
    <location>
        <begin position="216"/>
        <end position="239"/>
    </location>
</feature>
<dbReference type="FunFam" id="1.10.287.630:FF:000003">
    <property type="entry name" value="Cyclic nucleotide-gated ion channel 1"/>
    <property type="match status" value="1"/>
</dbReference>
<comment type="similarity">
    <text evidence="2">Belongs to the cyclic nucleotide-gated cation channel (TC 1.A.1.5) family.</text>
</comment>
<evidence type="ECO:0000256" key="7">
    <source>
        <dbReference type="ARBA" id="ARBA00023136"/>
    </source>
</evidence>
<feature type="domain" description="Cyclic nucleotide-binding" evidence="11">
    <location>
        <begin position="522"/>
        <end position="632"/>
    </location>
</feature>
<reference evidence="12" key="1">
    <citation type="submission" date="2022-12" db="EMBL/GenBank/DDBJ databases">
        <title>Draft genome assemblies for two species of Escallonia (Escalloniales).</title>
        <authorList>
            <person name="Chanderbali A."/>
            <person name="Dervinis C."/>
            <person name="Anghel I."/>
            <person name="Soltis D."/>
            <person name="Soltis P."/>
            <person name="Zapata F."/>
        </authorList>
    </citation>
    <scope>NUCLEOTIDE SEQUENCE</scope>
    <source>
        <strain evidence="12">UCBG64.0493</strain>
        <tissue evidence="12">Leaf</tissue>
    </source>
</reference>
<dbReference type="InterPro" id="IPR018490">
    <property type="entry name" value="cNMP-bd_dom_sf"/>
</dbReference>
<feature type="transmembrane region" description="Helical" evidence="10">
    <location>
        <begin position="418"/>
        <end position="443"/>
    </location>
</feature>
<name>A0AA89ANL0_9ASTE</name>
<keyword evidence="7 10" id="KW-0472">Membrane</keyword>
<dbReference type="CDD" id="cd00038">
    <property type="entry name" value="CAP_ED"/>
    <property type="match status" value="1"/>
</dbReference>
<keyword evidence="6" id="KW-0406">Ion transport</keyword>
<protein>
    <recommendedName>
        <fullName evidence="11">Cyclic nucleotide-binding domain-containing protein</fullName>
    </recommendedName>
</protein>
<evidence type="ECO:0000256" key="4">
    <source>
        <dbReference type="ARBA" id="ARBA00022692"/>
    </source>
</evidence>
<comment type="caution">
    <text evidence="12">The sequence shown here is derived from an EMBL/GenBank/DDBJ whole genome shotgun (WGS) entry which is preliminary data.</text>
</comment>
<dbReference type="PANTHER" id="PTHR45651:SF14">
    <property type="entry name" value="CYCLIC NUCLEOTIDE-GATED ION CHANNEL 4"/>
    <property type="match status" value="1"/>
</dbReference>
<evidence type="ECO:0000256" key="10">
    <source>
        <dbReference type="SAM" id="Phobius"/>
    </source>
</evidence>
<evidence type="ECO:0000259" key="11">
    <source>
        <dbReference type="PROSITE" id="PS50042"/>
    </source>
</evidence>
<dbReference type="InterPro" id="IPR000595">
    <property type="entry name" value="cNMP-bd_dom"/>
</dbReference>
<evidence type="ECO:0000256" key="1">
    <source>
        <dbReference type="ARBA" id="ARBA00004127"/>
    </source>
</evidence>
<keyword evidence="5 10" id="KW-1133">Transmembrane helix</keyword>
<dbReference type="Pfam" id="PF00520">
    <property type="entry name" value="Ion_trans"/>
    <property type="match status" value="1"/>
</dbReference>
<proteinExistence type="inferred from homology"/>
<keyword evidence="13" id="KW-1185">Reference proteome</keyword>
<keyword evidence="9" id="KW-0407">Ion channel</keyword>
<dbReference type="SUPFAM" id="SSF81324">
    <property type="entry name" value="Voltage-gated potassium channels"/>
    <property type="match status" value="1"/>
</dbReference>
<evidence type="ECO:0000256" key="2">
    <source>
        <dbReference type="ARBA" id="ARBA00010486"/>
    </source>
</evidence>
<dbReference type="Gene3D" id="2.60.120.10">
    <property type="entry name" value="Jelly Rolls"/>
    <property type="match status" value="1"/>
</dbReference>
<accession>A0AA89ANL0</accession>
<sequence length="719" mass="82472">MKVTVIGPPDAGGGDCLGPVCGREATIWRWHCDFLFRHLLCIPSMQLPQMVMDDGDALVADVCGLEQDVGVRRGRRGREEDESSPECEGMFDTCRPRGRRFSLARLLDPRATRVREWNRVFLLVCATGLFVDPLFFYALSISERRMCLFVDGWFAITVTVLRCATDMLLAWNMWLHLKMNKLQPHGVGGGGSEVERSQPPRNRAVAVRYLKAKKGFLLDLFVILPVPQVVLWIAVPALLEKGSTTLVMTVFLAVFLFQYLPKIYHSVSHLRRMQNLSGYIFGTFWWGIALNIIAYFVAAHAVGACWYLLGLQRVTNCLNERCRGTQLCGLRTVACQDPIYYGTSSPVRDGTRLAWGENIEARSTCLKADDDFYGVYTWAVQLVTIENRFEKILFPIFYGVMTLSTFSSGASTTDWLEVVFITVVISTGLLLITTLIGNIKVFLHSTTSKKQAMQLKMRNLQWWMRRRHLPQAFRQRVRNYERQRWAAMRGVDECEMIQNLPEGLRRDIKYHLCLDLVRQVPLFQHMDNLVLENICDRVKSLIFTKGETITREGDPVQRMLFIVRGHLQSSQVLRDGVESCCMLGPGNFSGDELLSWCLRRPFIERLPPSSSTLVTLETTEAFGLEAKDVKYVTQHFRYTFAKEKVKRSARYYSPGWRTWAAVAIQLAWKRYKHRLTLTSLSLIRPRRPFSRSSSLGEDRLRLYTALLTSPKPNRDDFDF</sequence>
<keyword evidence="4 10" id="KW-0812">Transmembrane</keyword>
<dbReference type="AlphaFoldDB" id="A0AA89ANL0"/>
<evidence type="ECO:0000256" key="9">
    <source>
        <dbReference type="ARBA" id="ARBA00023303"/>
    </source>
</evidence>
<dbReference type="InterPro" id="IPR014710">
    <property type="entry name" value="RmlC-like_jellyroll"/>
</dbReference>
<organism evidence="12 13">
    <name type="scientific">Escallonia herrerae</name>
    <dbReference type="NCBI Taxonomy" id="1293975"/>
    <lineage>
        <taxon>Eukaryota</taxon>
        <taxon>Viridiplantae</taxon>
        <taxon>Streptophyta</taxon>
        <taxon>Embryophyta</taxon>
        <taxon>Tracheophyta</taxon>
        <taxon>Spermatophyta</taxon>
        <taxon>Magnoliopsida</taxon>
        <taxon>eudicotyledons</taxon>
        <taxon>Gunneridae</taxon>
        <taxon>Pentapetalae</taxon>
        <taxon>asterids</taxon>
        <taxon>campanulids</taxon>
        <taxon>Escalloniales</taxon>
        <taxon>Escalloniaceae</taxon>
        <taxon>Escallonia</taxon>
    </lineage>
</organism>
<dbReference type="EMBL" id="JAVXUP010001494">
    <property type="protein sequence ID" value="KAK3010949.1"/>
    <property type="molecule type" value="Genomic_DNA"/>
</dbReference>
<dbReference type="Proteomes" id="UP001188597">
    <property type="component" value="Unassembled WGS sequence"/>
</dbReference>
<comment type="subcellular location">
    <subcellularLocation>
        <location evidence="1">Endomembrane system</location>
        <topology evidence="1">Multi-pass membrane protein</topology>
    </subcellularLocation>
</comment>
<dbReference type="InterPro" id="IPR005821">
    <property type="entry name" value="Ion_trans_dom"/>
</dbReference>
<feature type="transmembrane region" description="Helical" evidence="10">
    <location>
        <begin position="120"/>
        <end position="141"/>
    </location>
</feature>
<dbReference type="Pfam" id="PF00027">
    <property type="entry name" value="cNMP_binding"/>
    <property type="match status" value="1"/>
</dbReference>
<dbReference type="GO" id="GO:0005216">
    <property type="term" value="F:monoatomic ion channel activity"/>
    <property type="evidence" value="ECO:0007669"/>
    <property type="project" value="InterPro"/>
</dbReference>
<feature type="transmembrane region" description="Helical" evidence="10">
    <location>
        <begin position="153"/>
        <end position="175"/>
    </location>
</feature>
<evidence type="ECO:0000256" key="3">
    <source>
        <dbReference type="ARBA" id="ARBA00022448"/>
    </source>
</evidence>
<dbReference type="GO" id="GO:0016020">
    <property type="term" value="C:membrane"/>
    <property type="evidence" value="ECO:0007669"/>
    <property type="project" value="InterPro"/>
</dbReference>
<dbReference type="FunFam" id="2.60.120.10:FF:000063">
    <property type="entry name" value="cyclic nucleotide-gated ion channel 4"/>
    <property type="match status" value="1"/>
</dbReference>
<gene>
    <name evidence="12" type="ORF">RJ639_011845</name>
</gene>
<evidence type="ECO:0000313" key="12">
    <source>
        <dbReference type="EMBL" id="KAK3010949.1"/>
    </source>
</evidence>
<dbReference type="PROSITE" id="PS50042">
    <property type="entry name" value="CNMP_BINDING_3"/>
    <property type="match status" value="1"/>
</dbReference>
<keyword evidence="8" id="KW-1071">Ligand-gated ion channel</keyword>
<dbReference type="PANTHER" id="PTHR45651">
    <property type="entry name" value="CYCLIC NUCLEOTIDE-GATED ION CHANNEL 15-RELATED-RELATED"/>
    <property type="match status" value="1"/>
</dbReference>
<dbReference type="GO" id="GO:0012505">
    <property type="term" value="C:endomembrane system"/>
    <property type="evidence" value="ECO:0007669"/>
    <property type="project" value="UniProtKB-SubCell"/>
</dbReference>
<feature type="transmembrane region" description="Helical" evidence="10">
    <location>
        <begin position="276"/>
        <end position="309"/>
    </location>
</feature>
<feature type="transmembrane region" description="Helical" evidence="10">
    <location>
        <begin position="245"/>
        <end position="264"/>
    </location>
</feature>
<keyword evidence="3" id="KW-0813">Transport</keyword>